<reference evidence="1" key="1">
    <citation type="submission" date="2020-08" db="EMBL/GenBank/DDBJ databases">
        <title>Genome public.</title>
        <authorList>
            <person name="Liu C."/>
            <person name="Sun Q."/>
        </authorList>
    </citation>
    <scope>NUCLEOTIDE SEQUENCE</scope>
    <source>
        <strain evidence="1">NSJ-51</strain>
    </source>
</reference>
<gene>
    <name evidence="1" type="ORF">H8S57_14525</name>
</gene>
<comment type="caution">
    <text evidence="1">The sequence shown here is derived from an EMBL/GenBank/DDBJ whole genome shotgun (WGS) entry which is preliminary data.</text>
</comment>
<dbReference type="PIRSF" id="PIRSF015736">
    <property type="entry name" value="MI"/>
    <property type="match status" value="1"/>
</dbReference>
<name>A0A8J6MA93_9FIRM</name>
<dbReference type="PANTHER" id="PTHR40267">
    <property type="entry name" value="BLR3294 PROTEIN"/>
    <property type="match status" value="1"/>
</dbReference>
<evidence type="ECO:0000313" key="1">
    <source>
        <dbReference type="EMBL" id="MBC5734931.1"/>
    </source>
</evidence>
<keyword evidence="2" id="KW-1185">Reference proteome</keyword>
<organism evidence="1 2">
    <name type="scientific">Lawsonibacter hominis</name>
    <dbReference type="NCBI Taxonomy" id="2763053"/>
    <lineage>
        <taxon>Bacteria</taxon>
        <taxon>Bacillati</taxon>
        <taxon>Bacillota</taxon>
        <taxon>Clostridia</taxon>
        <taxon>Eubacteriales</taxon>
        <taxon>Oscillospiraceae</taxon>
        <taxon>Lawsonibacter</taxon>
    </lineage>
</organism>
<dbReference type="Pfam" id="PF17645">
    <property type="entry name" value="Amdase"/>
    <property type="match status" value="1"/>
</dbReference>
<dbReference type="RefSeq" id="WP_186908751.1">
    <property type="nucleotide sequence ID" value="NZ_JACOPP010000029.1"/>
</dbReference>
<dbReference type="Proteomes" id="UP000661435">
    <property type="component" value="Unassembled WGS sequence"/>
</dbReference>
<sequence length="247" mass="26786">MLDQSSLPYVDGQRGRIGLITPAPGSSTEQEFNRYKPEGVAVLTTRVPLFGISREGLQQMNRYVDDAALMLAKSSIVDLILFSCTAGSFLGGKGFDQELTRHLEQLTGVRVTTTSTCVLRALKALGLRRLNVVTPYSAQVNALERRFLEACGITVVHITGALLERSQDTPKLTAETMRRFALDADTPDADGMFISCTGLHVDGLIEPLEHELGKPVLTSNQCGLWGSLRALGIPDQLPGLGTLFQRG</sequence>
<accession>A0A8J6MA93</accession>
<dbReference type="AlphaFoldDB" id="A0A8J6MA93"/>
<dbReference type="GO" id="GO:0016853">
    <property type="term" value="F:isomerase activity"/>
    <property type="evidence" value="ECO:0007669"/>
    <property type="project" value="UniProtKB-KW"/>
</dbReference>
<dbReference type="PANTHER" id="PTHR40267:SF1">
    <property type="entry name" value="BLR3294 PROTEIN"/>
    <property type="match status" value="1"/>
</dbReference>
<dbReference type="InterPro" id="IPR053714">
    <property type="entry name" value="Iso_Racemase_Enz_sf"/>
</dbReference>
<dbReference type="InterPro" id="IPR026286">
    <property type="entry name" value="MaiA/AMDase"/>
</dbReference>
<protein>
    <submittedName>
        <fullName evidence="1">Maleate cis-trans isomerase</fullName>
    </submittedName>
</protein>
<dbReference type="EMBL" id="JACOPP010000029">
    <property type="protein sequence ID" value="MBC5734931.1"/>
    <property type="molecule type" value="Genomic_DNA"/>
</dbReference>
<dbReference type="Gene3D" id="3.40.50.12500">
    <property type="match status" value="1"/>
</dbReference>
<proteinExistence type="predicted"/>
<keyword evidence="1" id="KW-0413">Isomerase</keyword>
<evidence type="ECO:0000313" key="2">
    <source>
        <dbReference type="Proteomes" id="UP000661435"/>
    </source>
</evidence>